<dbReference type="EC" id="3.2.1.17" evidence="3"/>
<keyword evidence="3" id="KW-0326">Glycosidase</keyword>
<keyword evidence="3" id="KW-0378">Hydrolase</keyword>
<dbReference type="SUPFAM" id="SSF53955">
    <property type="entry name" value="Lysozyme-like"/>
    <property type="match status" value="1"/>
</dbReference>
<reference evidence="4 5" key="1">
    <citation type="journal article" date="2006" name="Genome Res.">
        <title>Massive genome erosion and functional adaptations provide insights into the symbiotic lifestyle of Sodalis glossinidius in the tsetse host.</title>
        <authorList>
            <person name="Toh H."/>
            <person name="Weiss B.L."/>
            <person name="Perkin S.A.H."/>
            <person name="Yamashita A."/>
            <person name="Oshima K."/>
            <person name="Hattori M."/>
            <person name="Aksoy S."/>
        </authorList>
    </citation>
    <scope>NUCLEOTIDE SEQUENCE [LARGE SCALE GENOMIC DNA]</scope>
    <source>
        <strain evidence="5">morsitans</strain>
    </source>
</reference>
<sequence>MNPELRNRLIKATAGGAIALATVLIQWHEGVLYTPYRDSGGVLSVCYGHTGAVAISSPVSATSLLDSDQKAAMAIVDANVTAPLTENQKAALASFVYNGARGARALWWAAILAGSALLYFHQKAKDARESAIGLKEAVTETTEALMALSSKQLVSRCWICRRSIKTKSPNVTS</sequence>
<evidence type="ECO:0000313" key="4">
    <source>
        <dbReference type="EMBL" id="BAE75464.1"/>
    </source>
</evidence>
<dbReference type="GO" id="GO:0042742">
    <property type="term" value="P:defense response to bacterium"/>
    <property type="evidence" value="ECO:0007669"/>
    <property type="project" value="UniProtKB-KW"/>
</dbReference>
<gene>
    <name evidence="4" type="ordered locus">SG2189</name>
</gene>
<comment type="similarity">
    <text evidence="3">Belongs to the glycosyl hydrolase 24 family.</text>
</comment>
<dbReference type="Proteomes" id="UP000001932">
    <property type="component" value="Chromosome"/>
</dbReference>
<dbReference type="GO" id="GO:0031640">
    <property type="term" value="P:killing of cells of another organism"/>
    <property type="evidence" value="ECO:0007669"/>
    <property type="project" value="UniProtKB-KW"/>
</dbReference>
<dbReference type="AlphaFoldDB" id="Q2NQW1"/>
<dbReference type="InterPro" id="IPR002196">
    <property type="entry name" value="Glyco_hydro_24"/>
</dbReference>
<protein>
    <recommendedName>
        <fullName evidence="3">Lysozyme</fullName>
        <ecNumber evidence="3">3.2.1.17</ecNumber>
    </recommendedName>
</protein>
<dbReference type="STRING" id="343509.SG2189"/>
<dbReference type="EMBL" id="AP008232">
    <property type="protein sequence ID" value="BAE75464.1"/>
    <property type="molecule type" value="Genomic_DNA"/>
</dbReference>
<dbReference type="HOGENOM" id="CLU_1546589_0_0_6"/>
<dbReference type="InterPro" id="IPR023346">
    <property type="entry name" value="Lysozyme-like_dom_sf"/>
</dbReference>
<comment type="catalytic activity">
    <reaction evidence="3">
        <text>Hydrolysis of (1-&gt;4)-beta-linkages between N-acetylmuramic acid and N-acetyl-D-glucosamine residues in a peptidoglycan and between N-acetyl-D-glucosamine residues in chitodextrins.</text>
        <dbReference type="EC" id="3.2.1.17"/>
    </reaction>
</comment>
<proteinExistence type="inferred from homology"/>
<dbReference type="GO" id="GO:0016998">
    <property type="term" value="P:cell wall macromolecule catabolic process"/>
    <property type="evidence" value="ECO:0007669"/>
    <property type="project" value="InterPro"/>
</dbReference>
<keyword evidence="1 3" id="KW-0929">Antimicrobial</keyword>
<dbReference type="Pfam" id="PF00959">
    <property type="entry name" value="Phage_lysozyme"/>
    <property type="match status" value="1"/>
</dbReference>
<dbReference type="RefSeq" id="WP_011412001.1">
    <property type="nucleotide sequence ID" value="NC_007712.1"/>
</dbReference>
<dbReference type="eggNOG" id="COG3772">
    <property type="taxonomic scope" value="Bacteria"/>
</dbReference>
<evidence type="ECO:0000256" key="3">
    <source>
        <dbReference type="RuleBase" id="RU003788"/>
    </source>
</evidence>
<evidence type="ECO:0000256" key="2">
    <source>
        <dbReference type="ARBA" id="ARBA00022638"/>
    </source>
</evidence>
<keyword evidence="5" id="KW-1185">Reference proteome</keyword>
<dbReference type="GO" id="GO:0009253">
    <property type="term" value="P:peptidoglycan catabolic process"/>
    <property type="evidence" value="ECO:0007669"/>
    <property type="project" value="InterPro"/>
</dbReference>
<dbReference type="InterPro" id="IPR023347">
    <property type="entry name" value="Lysozyme_dom_sf"/>
</dbReference>
<dbReference type="GO" id="GO:0003796">
    <property type="term" value="F:lysozyme activity"/>
    <property type="evidence" value="ECO:0007669"/>
    <property type="project" value="UniProtKB-EC"/>
</dbReference>
<accession>Q2NQW1</accession>
<dbReference type="CAZy" id="GH24">
    <property type="family name" value="Glycoside Hydrolase Family 24"/>
</dbReference>
<name>Q2NQW1_SODGM</name>
<keyword evidence="2 3" id="KW-0081">Bacteriolytic enzyme</keyword>
<dbReference type="KEGG" id="sgl:SG2189"/>
<dbReference type="Gene3D" id="1.10.530.40">
    <property type="match status" value="1"/>
</dbReference>
<evidence type="ECO:0000313" key="5">
    <source>
        <dbReference type="Proteomes" id="UP000001932"/>
    </source>
</evidence>
<organism evidence="4 5">
    <name type="scientific">Sodalis glossinidius (strain morsitans)</name>
    <dbReference type="NCBI Taxonomy" id="343509"/>
    <lineage>
        <taxon>Bacteria</taxon>
        <taxon>Pseudomonadati</taxon>
        <taxon>Pseudomonadota</taxon>
        <taxon>Gammaproteobacteria</taxon>
        <taxon>Enterobacterales</taxon>
        <taxon>Bruguierivoracaceae</taxon>
        <taxon>Sodalis</taxon>
    </lineage>
</organism>
<evidence type="ECO:0000256" key="1">
    <source>
        <dbReference type="ARBA" id="ARBA00022529"/>
    </source>
</evidence>